<name>A0ABU1VWF0_9GAMM</name>
<dbReference type="Proteomes" id="UP001257909">
    <property type="component" value="Unassembled WGS sequence"/>
</dbReference>
<sequence length="169" mass="18159">MSQLTKGTQVYFIDPDATAGQEVVKINGLTQFNPGGAPAGQVDDTDLEDTAMRYKKGMPTPGQASGSVKADPEVAAHIRLAELADEETERNIQFVVGWADGKDIPPTVVAGALKLPNTRTWYIFEGYVADFPFDFAINAVVQTALSIQRSGKGKWLKKGRAVDAYTPAA</sequence>
<reference evidence="1 2" key="1">
    <citation type="submission" date="2023-07" db="EMBL/GenBank/DDBJ databases">
        <title>Sorghum-associated microbial communities from plants grown in Nebraska, USA.</title>
        <authorList>
            <person name="Schachtman D."/>
        </authorList>
    </citation>
    <scope>NUCLEOTIDE SEQUENCE [LARGE SCALE GENOMIC DNA]</scope>
    <source>
        <strain evidence="1 2">4138</strain>
    </source>
</reference>
<evidence type="ECO:0000313" key="1">
    <source>
        <dbReference type="EMBL" id="MDR7119763.1"/>
    </source>
</evidence>
<dbReference type="RefSeq" id="WP_310274569.1">
    <property type="nucleotide sequence ID" value="NZ_JAVDWR010000001.1"/>
</dbReference>
<organism evidence="1 2">
    <name type="scientific">Rheinheimera soli</name>
    <dbReference type="NCBI Taxonomy" id="443616"/>
    <lineage>
        <taxon>Bacteria</taxon>
        <taxon>Pseudomonadati</taxon>
        <taxon>Pseudomonadota</taxon>
        <taxon>Gammaproteobacteria</taxon>
        <taxon>Chromatiales</taxon>
        <taxon>Chromatiaceae</taxon>
        <taxon>Rheinheimera</taxon>
    </lineage>
</organism>
<comment type="caution">
    <text evidence="1">The sequence shown here is derived from an EMBL/GenBank/DDBJ whole genome shotgun (WGS) entry which is preliminary data.</text>
</comment>
<protein>
    <recommendedName>
        <fullName evidence="3">Phage tail protein</fullName>
    </recommendedName>
</protein>
<dbReference type="EMBL" id="JAVDWR010000001">
    <property type="protein sequence ID" value="MDR7119763.1"/>
    <property type="molecule type" value="Genomic_DNA"/>
</dbReference>
<proteinExistence type="predicted"/>
<keyword evidence="2" id="KW-1185">Reference proteome</keyword>
<dbReference type="Pfam" id="PF16460">
    <property type="entry name" value="Phage_TTP_11"/>
    <property type="match status" value="1"/>
</dbReference>
<evidence type="ECO:0000313" key="2">
    <source>
        <dbReference type="Proteomes" id="UP001257909"/>
    </source>
</evidence>
<accession>A0ABU1VWF0</accession>
<dbReference type="InterPro" id="IPR032495">
    <property type="entry name" value="Phage_TTP_11"/>
</dbReference>
<gene>
    <name evidence="1" type="ORF">J2W69_000678</name>
</gene>
<evidence type="ECO:0008006" key="3">
    <source>
        <dbReference type="Google" id="ProtNLM"/>
    </source>
</evidence>
<dbReference type="Gene3D" id="4.10.410.40">
    <property type="match status" value="1"/>
</dbReference>